<feature type="transmembrane region" description="Helical" evidence="8">
    <location>
        <begin position="271"/>
        <end position="294"/>
    </location>
</feature>
<keyword evidence="4 9" id="KW-1003">Cell membrane</keyword>
<dbReference type="InterPro" id="IPR000515">
    <property type="entry name" value="MetI-like"/>
</dbReference>
<keyword evidence="5 8" id="KW-0812">Transmembrane</keyword>
<evidence type="ECO:0000256" key="3">
    <source>
        <dbReference type="ARBA" id="ARBA00022448"/>
    </source>
</evidence>
<evidence type="ECO:0000256" key="4">
    <source>
        <dbReference type="ARBA" id="ARBA00022475"/>
    </source>
</evidence>
<dbReference type="InterPro" id="IPR035906">
    <property type="entry name" value="MetI-like_sf"/>
</dbReference>
<dbReference type="NCBIfam" id="TIGR02138">
    <property type="entry name" value="phosphate_pstC"/>
    <property type="match status" value="1"/>
</dbReference>
<keyword evidence="6 8" id="KW-1133">Transmembrane helix</keyword>
<feature type="transmembrane region" description="Helical" evidence="8">
    <location>
        <begin position="149"/>
        <end position="167"/>
    </location>
</feature>
<dbReference type="PANTHER" id="PTHR30425:SF2">
    <property type="entry name" value="ABC TRANSPORTER PERMEASE PROTEIN YQGH-RELATED"/>
    <property type="match status" value="1"/>
</dbReference>
<sequence length="301" mass="32387">MVIYLIEKFKKEYLGRSIVTVLGIVIILVTLSITGFLFYKGLGTFVTYNHSVWEFLFSSEWKPADNFDGGGKVGAAIFIVGSLLISFLALLIATPFSIASAVFMTEISPKLGKKLLQPAIGIFVGIPSVVYGWVGLTVLVPAIAHVFNLPYGFSVLAGGIVLALMIFPTITSVSVDAIENVDNGYKEASYALGTTRWQYIYKVMLPSATSGILTGVILGLARAFGEALAVAMVIGKMLTFPDNILSATNNMTAEIASDMGNSAQGGEFNDALWSMALLLLIISFIFILIMRIIAKKGEEVK</sequence>
<comment type="subcellular location">
    <subcellularLocation>
        <location evidence="1 8">Cell membrane</location>
        <topology evidence="1 8">Multi-pass membrane protein</topology>
    </subcellularLocation>
</comment>
<dbReference type="SUPFAM" id="SSF161098">
    <property type="entry name" value="MetI-like"/>
    <property type="match status" value="1"/>
</dbReference>
<dbReference type="GO" id="GO:0005886">
    <property type="term" value="C:plasma membrane"/>
    <property type="evidence" value="ECO:0007669"/>
    <property type="project" value="UniProtKB-SubCell"/>
</dbReference>
<feature type="transmembrane region" description="Helical" evidence="8">
    <location>
        <begin position="18"/>
        <end position="39"/>
    </location>
</feature>
<comment type="caution">
    <text evidence="9">Lacks conserved residue(s) required for the propagation of feature annotation.</text>
</comment>
<gene>
    <name evidence="11" type="primary">pstC</name>
    <name evidence="11" type="ORF">GH810_14915</name>
</gene>
<feature type="domain" description="ABC transmembrane type-1" evidence="10">
    <location>
        <begin position="79"/>
        <end position="290"/>
    </location>
</feature>
<keyword evidence="3 8" id="KW-0813">Transport</keyword>
<reference evidence="11" key="2">
    <citation type="submission" date="2020-10" db="EMBL/GenBank/DDBJ databases">
        <title>Comparative genomics of the Acetobacterium genus.</title>
        <authorList>
            <person name="Marshall C."/>
            <person name="May H."/>
            <person name="Norman S."/>
        </authorList>
    </citation>
    <scope>NUCLEOTIDE SEQUENCE</scope>
    <source>
        <strain evidence="11">DER-2019</strain>
    </source>
</reference>
<evidence type="ECO:0000259" key="10">
    <source>
        <dbReference type="PROSITE" id="PS50928"/>
    </source>
</evidence>
<dbReference type="GO" id="GO:0005315">
    <property type="term" value="F:phosphate transmembrane transporter activity"/>
    <property type="evidence" value="ECO:0007669"/>
    <property type="project" value="InterPro"/>
</dbReference>
<evidence type="ECO:0000313" key="11">
    <source>
        <dbReference type="EMBL" id="MBC3889602.1"/>
    </source>
</evidence>
<protein>
    <recommendedName>
        <fullName evidence="9">Phosphate transport system permease protein</fullName>
    </recommendedName>
</protein>
<keyword evidence="9" id="KW-0592">Phosphate transport</keyword>
<dbReference type="Gene3D" id="1.10.3720.10">
    <property type="entry name" value="MetI-like"/>
    <property type="match status" value="1"/>
</dbReference>
<accession>A0A923HYQ7</accession>
<feature type="transmembrane region" description="Helical" evidence="8">
    <location>
        <begin position="75"/>
        <end position="103"/>
    </location>
</feature>
<evidence type="ECO:0000256" key="8">
    <source>
        <dbReference type="RuleBase" id="RU363032"/>
    </source>
</evidence>
<dbReference type="PROSITE" id="PS50928">
    <property type="entry name" value="ABC_TM1"/>
    <property type="match status" value="1"/>
</dbReference>
<evidence type="ECO:0000313" key="12">
    <source>
        <dbReference type="Proteomes" id="UP000616595"/>
    </source>
</evidence>
<dbReference type="Proteomes" id="UP000616595">
    <property type="component" value="Unassembled WGS sequence"/>
</dbReference>
<dbReference type="OrthoDB" id="9785113at2"/>
<dbReference type="EMBL" id="WJBD01000021">
    <property type="protein sequence ID" value="MBC3889602.1"/>
    <property type="molecule type" value="Genomic_DNA"/>
</dbReference>
<dbReference type="Pfam" id="PF00528">
    <property type="entry name" value="BPD_transp_1"/>
    <property type="match status" value="1"/>
</dbReference>
<dbReference type="AlphaFoldDB" id="A0A923HYQ7"/>
<dbReference type="InterPro" id="IPR051124">
    <property type="entry name" value="Phosphate_Transport_Permease"/>
</dbReference>
<dbReference type="InterPro" id="IPR011864">
    <property type="entry name" value="Phosphate_PstC"/>
</dbReference>
<reference evidence="11" key="1">
    <citation type="submission" date="2019-10" db="EMBL/GenBank/DDBJ databases">
        <authorList>
            <person name="Ross D.E."/>
            <person name="Gulliver D."/>
        </authorList>
    </citation>
    <scope>NUCLEOTIDE SEQUENCE</scope>
    <source>
        <strain evidence="11">DER-2019</strain>
    </source>
</reference>
<comment type="function">
    <text evidence="9">Part of the binding-protein-dependent transport system for phosphate; probably responsible for the translocation of the substrate across the membrane.</text>
</comment>
<evidence type="ECO:0000256" key="2">
    <source>
        <dbReference type="ARBA" id="ARBA00007069"/>
    </source>
</evidence>
<organism evidence="11 12">
    <name type="scientific">Acetobacterium paludosum</name>
    <dbReference type="NCBI Taxonomy" id="52693"/>
    <lineage>
        <taxon>Bacteria</taxon>
        <taxon>Bacillati</taxon>
        <taxon>Bacillota</taxon>
        <taxon>Clostridia</taxon>
        <taxon>Eubacteriales</taxon>
        <taxon>Eubacteriaceae</taxon>
        <taxon>Acetobacterium</taxon>
    </lineage>
</organism>
<evidence type="ECO:0000256" key="6">
    <source>
        <dbReference type="ARBA" id="ARBA00022989"/>
    </source>
</evidence>
<keyword evidence="12" id="KW-1185">Reference proteome</keyword>
<dbReference type="GO" id="GO:0006817">
    <property type="term" value="P:phosphate ion transport"/>
    <property type="evidence" value="ECO:0007669"/>
    <property type="project" value="UniProtKB-KW"/>
</dbReference>
<feature type="transmembrane region" description="Helical" evidence="8">
    <location>
        <begin position="115"/>
        <end position="143"/>
    </location>
</feature>
<keyword evidence="7 8" id="KW-0472">Membrane</keyword>
<comment type="caution">
    <text evidence="11">The sequence shown here is derived from an EMBL/GenBank/DDBJ whole genome shotgun (WGS) entry which is preliminary data.</text>
</comment>
<dbReference type="PANTHER" id="PTHR30425">
    <property type="entry name" value="PHOSPHATE TRANSPORT SYSTEM PERMEASE PROTEIN PST"/>
    <property type="match status" value="1"/>
</dbReference>
<proteinExistence type="inferred from homology"/>
<evidence type="ECO:0000256" key="1">
    <source>
        <dbReference type="ARBA" id="ARBA00004651"/>
    </source>
</evidence>
<evidence type="ECO:0000256" key="5">
    <source>
        <dbReference type="ARBA" id="ARBA00022692"/>
    </source>
</evidence>
<dbReference type="CDD" id="cd06261">
    <property type="entry name" value="TM_PBP2"/>
    <property type="match status" value="1"/>
</dbReference>
<evidence type="ECO:0000256" key="9">
    <source>
        <dbReference type="RuleBase" id="RU363054"/>
    </source>
</evidence>
<evidence type="ECO:0000256" key="7">
    <source>
        <dbReference type="ARBA" id="ARBA00023136"/>
    </source>
</evidence>
<name>A0A923HYQ7_9FIRM</name>
<comment type="similarity">
    <text evidence="2 9">Belongs to the binding-protein-dependent transport system permease family. CysTW subfamily.</text>
</comment>